<name>A0ABQ1RIA8_9ALTE</name>
<dbReference type="RefSeq" id="WP_180237216.1">
    <property type="nucleotide sequence ID" value="NZ_BMGJ01000012.1"/>
</dbReference>
<sequence length="56" mass="6333">MSAAPAKNHDFQLFNRSSDDVVRARAFLGNHARIIEKALTEATEKHRETIKELAKV</sequence>
<reference evidence="2" key="1">
    <citation type="journal article" date="2019" name="Int. J. Syst. Evol. Microbiol.">
        <title>The Global Catalogue of Microorganisms (GCM) 10K type strain sequencing project: providing services to taxonomists for standard genome sequencing and annotation.</title>
        <authorList>
            <consortium name="The Broad Institute Genomics Platform"/>
            <consortium name="The Broad Institute Genome Sequencing Center for Infectious Disease"/>
            <person name="Wu L."/>
            <person name="Ma J."/>
        </authorList>
    </citation>
    <scope>NUCLEOTIDE SEQUENCE [LARGE SCALE GENOMIC DNA]</scope>
    <source>
        <strain evidence="2">CGMCC 1.12923</strain>
    </source>
</reference>
<dbReference type="EMBL" id="BMGJ01000012">
    <property type="protein sequence ID" value="GGD71278.1"/>
    <property type="molecule type" value="Genomic_DNA"/>
</dbReference>
<dbReference type="Proteomes" id="UP000614272">
    <property type="component" value="Unassembled WGS sequence"/>
</dbReference>
<accession>A0ABQ1RIA8</accession>
<protein>
    <submittedName>
        <fullName evidence="1">Uncharacterized protein</fullName>
    </submittedName>
</protein>
<evidence type="ECO:0000313" key="1">
    <source>
        <dbReference type="EMBL" id="GGD71278.1"/>
    </source>
</evidence>
<evidence type="ECO:0000313" key="2">
    <source>
        <dbReference type="Proteomes" id="UP000614272"/>
    </source>
</evidence>
<proteinExistence type="predicted"/>
<organism evidence="1 2">
    <name type="scientific">Lacimicrobium alkaliphilum</name>
    <dbReference type="NCBI Taxonomy" id="1526571"/>
    <lineage>
        <taxon>Bacteria</taxon>
        <taxon>Pseudomonadati</taxon>
        <taxon>Pseudomonadota</taxon>
        <taxon>Gammaproteobacteria</taxon>
        <taxon>Alteromonadales</taxon>
        <taxon>Alteromonadaceae</taxon>
        <taxon>Lacimicrobium</taxon>
    </lineage>
</organism>
<gene>
    <name evidence="1" type="ORF">GCM10011357_28010</name>
</gene>
<keyword evidence="2" id="KW-1185">Reference proteome</keyword>
<comment type="caution">
    <text evidence="1">The sequence shown here is derived from an EMBL/GenBank/DDBJ whole genome shotgun (WGS) entry which is preliminary data.</text>
</comment>